<dbReference type="AlphaFoldDB" id="A0A6P5FJB4"/>
<evidence type="ECO:0000256" key="1">
    <source>
        <dbReference type="SAM" id="MobiDB-lite"/>
    </source>
</evidence>
<dbReference type="RefSeq" id="XP_020093518.1">
    <property type="nucleotide sequence ID" value="XM_020237929.1"/>
</dbReference>
<dbReference type="PANTHER" id="PTHR35486">
    <property type="entry name" value="EXPRESSED PROTEIN"/>
    <property type="match status" value="1"/>
</dbReference>
<sequence>MRCKAHPYAHGVGVCAPCLRERLLALVATASAAEDDDGDNEAPPAPSRRTLKPHRPSSPPRLVAPRSVSPYVPRRRSDAYAPSAPCRNPSLLFFRTPQVGPSVPAGAEDGGGAVGGGKSRSGKFSILNTLFGHSRPTEPSRSTSRSTSWLSALVRGGRRRRRRRSKTPEVHSPALTSPSSMARRSSYRAARDRGMSPESESPGAGERWWHPTPSPLRRASHHRAAAPGGGAGISGFAVCLSPLVRPSPSHRRSQGSAAPAGDMGFSGELRSARSPRHHRRVSGSGFAAPAALCHNRSRKLADFGRLR</sequence>
<feature type="compositionally biased region" description="Low complexity" evidence="1">
    <location>
        <begin position="177"/>
        <end position="188"/>
    </location>
</feature>
<dbReference type="Gramene" id="Aco026798.1.mrna1">
    <property type="protein sequence ID" value="Aco026798.1.mrna1.cds1"/>
    <property type="gene ID" value="Aco026798.1.path1"/>
</dbReference>
<dbReference type="Proteomes" id="UP000515123">
    <property type="component" value="Linkage group 8"/>
</dbReference>
<evidence type="ECO:0000313" key="2">
    <source>
        <dbReference type="Proteomes" id="UP000515123"/>
    </source>
</evidence>
<feature type="compositionally biased region" description="Basic residues" evidence="1">
    <location>
        <begin position="156"/>
        <end position="165"/>
    </location>
</feature>
<reference evidence="2" key="1">
    <citation type="journal article" date="2015" name="Nat. Genet.">
        <title>The pineapple genome and the evolution of CAM photosynthesis.</title>
        <authorList>
            <person name="Ming R."/>
            <person name="VanBuren R."/>
            <person name="Wai C.M."/>
            <person name="Tang H."/>
            <person name="Schatz M.C."/>
            <person name="Bowers J.E."/>
            <person name="Lyons E."/>
            <person name="Wang M.L."/>
            <person name="Chen J."/>
            <person name="Biggers E."/>
            <person name="Zhang J."/>
            <person name="Huang L."/>
            <person name="Zhang L."/>
            <person name="Miao W."/>
            <person name="Zhang J."/>
            <person name="Ye Z."/>
            <person name="Miao C."/>
            <person name="Lin Z."/>
            <person name="Wang H."/>
            <person name="Zhou H."/>
            <person name="Yim W.C."/>
            <person name="Priest H.D."/>
            <person name="Zheng C."/>
            <person name="Woodhouse M."/>
            <person name="Edger P.P."/>
            <person name="Guyot R."/>
            <person name="Guo H.B."/>
            <person name="Guo H."/>
            <person name="Zheng G."/>
            <person name="Singh R."/>
            <person name="Sharma A."/>
            <person name="Min X."/>
            <person name="Zheng Y."/>
            <person name="Lee H."/>
            <person name="Gurtowski J."/>
            <person name="Sedlazeck F.J."/>
            <person name="Harkess A."/>
            <person name="McKain M.R."/>
            <person name="Liao Z."/>
            <person name="Fang J."/>
            <person name="Liu J."/>
            <person name="Zhang X."/>
            <person name="Zhang Q."/>
            <person name="Hu W."/>
            <person name="Qin Y."/>
            <person name="Wang K."/>
            <person name="Chen L.Y."/>
            <person name="Shirley N."/>
            <person name="Lin Y.R."/>
            <person name="Liu L.Y."/>
            <person name="Hernandez A.G."/>
            <person name="Wright C.L."/>
            <person name="Bulone V."/>
            <person name="Tuskan G.A."/>
            <person name="Heath K."/>
            <person name="Zee F."/>
            <person name="Moore P.H."/>
            <person name="Sunkar R."/>
            <person name="Leebens-Mack J.H."/>
            <person name="Mockler T."/>
            <person name="Bennetzen J.L."/>
            <person name="Freeling M."/>
            <person name="Sankoff D."/>
            <person name="Paterson A.H."/>
            <person name="Zhu X."/>
            <person name="Yang X."/>
            <person name="Smith J.A."/>
            <person name="Cushman J.C."/>
            <person name="Paull R.E."/>
            <person name="Yu Q."/>
        </authorList>
    </citation>
    <scope>NUCLEOTIDE SEQUENCE [LARGE SCALE GENOMIC DNA]</scope>
    <source>
        <strain evidence="2">cv. F153</strain>
    </source>
</reference>
<feature type="compositionally biased region" description="Low complexity" evidence="1">
    <location>
        <begin position="137"/>
        <end position="148"/>
    </location>
</feature>
<name>A0A6P5FJB4_ANACO</name>
<dbReference type="PANTHER" id="PTHR35486:SF1">
    <property type="entry name" value="OS02G0689500 PROTEIN"/>
    <property type="match status" value="1"/>
</dbReference>
<feature type="region of interest" description="Disordered" evidence="1">
    <location>
        <begin position="31"/>
        <end position="83"/>
    </location>
</feature>
<dbReference type="OrthoDB" id="688025at2759"/>
<feature type="region of interest" description="Disordered" evidence="1">
    <location>
        <begin position="246"/>
        <end position="289"/>
    </location>
</feature>
<dbReference type="GeneID" id="109713746"/>
<proteinExistence type="predicted"/>
<protein>
    <submittedName>
        <fullName evidence="3">Uncharacterized protein LOC109713746</fullName>
    </submittedName>
</protein>
<feature type="compositionally biased region" description="Low complexity" evidence="1">
    <location>
        <begin position="63"/>
        <end position="72"/>
    </location>
</feature>
<reference evidence="3" key="2">
    <citation type="submission" date="2025-08" db="UniProtKB">
        <authorList>
            <consortium name="RefSeq"/>
        </authorList>
    </citation>
    <scope>IDENTIFICATION</scope>
    <source>
        <tissue evidence="3">Leaf</tissue>
    </source>
</reference>
<feature type="region of interest" description="Disordered" evidence="1">
    <location>
        <begin position="130"/>
        <end position="228"/>
    </location>
</feature>
<accession>A0A6P5FJB4</accession>
<evidence type="ECO:0000313" key="3">
    <source>
        <dbReference type="RefSeq" id="XP_020093518.1"/>
    </source>
</evidence>
<keyword evidence="2" id="KW-1185">Reference proteome</keyword>
<gene>
    <name evidence="3" type="primary">LOC109713746</name>
</gene>
<organism evidence="2 3">
    <name type="scientific">Ananas comosus</name>
    <name type="common">Pineapple</name>
    <name type="synonym">Ananas ananas</name>
    <dbReference type="NCBI Taxonomy" id="4615"/>
    <lineage>
        <taxon>Eukaryota</taxon>
        <taxon>Viridiplantae</taxon>
        <taxon>Streptophyta</taxon>
        <taxon>Embryophyta</taxon>
        <taxon>Tracheophyta</taxon>
        <taxon>Spermatophyta</taxon>
        <taxon>Magnoliopsida</taxon>
        <taxon>Liliopsida</taxon>
        <taxon>Poales</taxon>
        <taxon>Bromeliaceae</taxon>
        <taxon>Bromelioideae</taxon>
        <taxon>Ananas</taxon>
    </lineage>
</organism>